<feature type="domain" description="FAD-dependent protein C-terminal" evidence="4">
    <location>
        <begin position="269"/>
        <end position="468"/>
    </location>
</feature>
<dbReference type="AlphaFoldDB" id="A0A369QE12"/>
<comment type="caution">
    <text evidence="5">The sequence shown here is derived from an EMBL/GenBank/DDBJ whole genome shotgun (WGS) entry which is preliminary data.</text>
</comment>
<evidence type="ECO:0000259" key="4">
    <source>
        <dbReference type="Pfam" id="PF21688"/>
    </source>
</evidence>
<evidence type="ECO:0000313" key="5">
    <source>
        <dbReference type="EMBL" id="RDC63163.1"/>
    </source>
</evidence>
<evidence type="ECO:0000259" key="3">
    <source>
        <dbReference type="Pfam" id="PF00890"/>
    </source>
</evidence>
<dbReference type="PIRSF" id="PIRSF038984">
    <property type="entry name" value="FAD_binding_protein"/>
    <property type="match status" value="1"/>
</dbReference>
<reference evidence="5 6" key="1">
    <citation type="submission" date="2018-04" db="EMBL/GenBank/DDBJ databases">
        <title>Adhaeribacter sp. HMF7616 genome sequencing and assembly.</title>
        <authorList>
            <person name="Kang H."/>
            <person name="Kang J."/>
            <person name="Cha I."/>
            <person name="Kim H."/>
            <person name="Joh K."/>
        </authorList>
    </citation>
    <scope>NUCLEOTIDE SEQUENCE [LARGE SCALE GENOMIC DNA]</scope>
    <source>
        <strain evidence="5 6">HMF7616</strain>
    </source>
</reference>
<protein>
    <submittedName>
        <fullName evidence="5">Uncharacterized protein</fullName>
    </submittedName>
</protein>
<dbReference type="Proteomes" id="UP000253919">
    <property type="component" value="Unassembled WGS sequence"/>
</dbReference>
<gene>
    <name evidence="5" type="ORF">AHMF7616_01764</name>
</gene>
<dbReference type="GO" id="GO:0016491">
    <property type="term" value="F:oxidoreductase activity"/>
    <property type="evidence" value="ECO:0007669"/>
    <property type="project" value="UniProtKB-KW"/>
</dbReference>
<evidence type="ECO:0000256" key="2">
    <source>
        <dbReference type="ARBA" id="ARBA00023002"/>
    </source>
</evidence>
<dbReference type="OrthoDB" id="9772594at2"/>
<dbReference type="RefSeq" id="WP_115372509.1">
    <property type="nucleotide sequence ID" value="NZ_QASA01000001.1"/>
</dbReference>
<organism evidence="5 6">
    <name type="scientific">Adhaeribacter pallidiroseus</name>
    <dbReference type="NCBI Taxonomy" id="2072847"/>
    <lineage>
        <taxon>Bacteria</taxon>
        <taxon>Pseudomonadati</taxon>
        <taxon>Bacteroidota</taxon>
        <taxon>Cytophagia</taxon>
        <taxon>Cytophagales</taxon>
        <taxon>Hymenobacteraceae</taxon>
        <taxon>Adhaeribacter</taxon>
    </lineage>
</organism>
<dbReference type="PRINTS" id="PR00368">
    <property type="entry name" value="FADPNR"/>
</dbReference>
<evidence type="ECO:0000313" key="6">
    <source>
        <dbReference type="Proteomes" id="UP000253919"/>
    </source>
</evidence>
<dbReference type="PRINTS" id="PR00411">
    <property type="entry name" value="PNDRDTASEI"/>
</dbReference>
<keyword evidence="1" id="KW-0285">Flavoprotein</keyword>
<dbReference type="SUPFAM" id="SSF51905">
    <property type="entry name" value="FAD/NAD(P)-binding domain"/>
    <property type="match status" value="1"/>
</dbReference>
<name>A0A369QE12_9BACT</name>
<dbReference type="PANTHER" id="PTHR42842">
    <property type="entry name" value="FAD/NAD(P)-BINDING OXIDOREDUCTASE"/>
    <property type="match status" value="1"/>
</dbReference>
<dbReference type="Pfam" id="PF00890">
    <property type="entry name" value="FAD_binding_2"/>
    <property type="match status" value="1"/>
</dbReference>
<dbReference type="Pfam" id="PF21688">
    <property type="entry name" value="FAD-depend_C"/>
    <property type="match status" value="1"/>
</dbReference>
<feature type="domain" description="FAD-dependent oxidoreductase 2 FAD-binding" evidence="3">
    <location>
        <begin position="85"/>
        <end position="118"/>
    </location>
</feature>
<dbReference type="InterPro" id="IPR049516">
    <property type="entry name" value="FAD-depend_C"/>
</dbReference>
<accession>A0A369QE12</accession>
<dbReference type="InterPro" id="IPR036188">
    <property type="entry name" value="FAD/NAD-bd_sf"/>
</dbReference>
<dbReference type="InterPro" id="IPR028348">
    <property type="entry name" value="FAD-binding_protein"/>
</dbReference>
<evidence type="ECO:0000256" key="1">
    <source>
        <dbReference type="ARBA" id="ARBA00022630"/>
    </source>
</evidence>
<proteinExistence type="predicted"/>
<dbReference type="Gene3D" id="3.50.50.60">
    <property type="entry name" value="FAD/NAD(P)-binding domain"/>
    <property type="match status" value="2"/>
</dbReference>
<dbReference type="PANTHER" id="PTHR42842:SF3">
    <property type="entry name" value="FAD_NAD(P)-BINDING OXIDOREDUCTASE FAMILY PROTEIN"/>
    <property type="match status" value="1"/>
</dbReference>
<sequence>MKKELELVLPPEVAYDDLLLHQAIVKQAGALPEDISFIHKVKRSVDARGRQVLLRVRADVYFQSPPADILNPTFLYARVEKAPVVIIVGAGPAGLFAALRCVELGLKPVVVERGKDVRARRRDLAAINKDHTVNPDSNYCFGEGGAGTYSDGKLYTRSKKRGDVNRILQILVQHGATTDILFDAHPHIGTNKLPVIIASMRESILQAGGEILFNTRVTDFLVEQNALKGVVTHTGQELLGESVILATGHSARDIYELLAAKNIYIEAKPFAMGVRVEHQQSLIDSIQYHCENRGPYLPASSYALVHQVTYKQKQRGIFSFCMCPGGFIVPSATAPGEVVVNGMSPSRRDSRFANSGIVVAIETEDMDLKTHGPLAGLRLQQALEQKACVAAGGTQLAPAQLLKDFTQSKVSNQLLETSYLPGLSSVDMNDILPAGIAYRLREGFTYFGSKMKGYLSNEAQIIGVESRTSAPVRIPRDRETLEHLYLANLYPCGEGAGYAGGIVSAAMDGERCAEKIALKIKNKVIR</sequence>
<keyword evidence="6" id="KW-1185">Reference proteome</keyword>
<dbReference type="InterPro" id="IPR003953">
    <property type="entry name" value="FAD-dep_OxRdtase_2_FAD-bd"/>
</dbReference>
<dbReference type="EMBL" id="QASA01000001">
    <property type="protein sequence ID" value="RDC63163.1"/>
    <property type="molecule type" value="Genomic_DNA"/>
</dbReference>
<keyword evidence="2" id="KW-0560">Oxidoreductase</keyword>